<evidence type="ECO:0000313" key="1">
    <source>
        <dbReference type="EMBL" id="WUQ11637.1"/>
    </source>
</evidence>
<gene>
    <name evidence="1" type="ORF">OG517_09425</name>
</gene>
<protein>
    <submittedName>
        <fullName evidence="1">Uncharacterized protein</fullName>
    </submittedName>
</protein>
<dbReference type="EMBL" id="CP108090">
    <property type="protein sequence ID" value="WUQ11637.1"/>
    <property type="molecule type" value="Genomic_DNA"/>
</dbReference>
<organism evidence="1 2">
    <name type="scientific">Streptomyces virginiae</name>
    <name type="common">Streptomyces cinnamonensis</name>
    <dbReference type="NCBI Taxonomy" id="1961"/>
    <lineage>
        <taxon>Bacteria</taxon>
        <taxon>Bacillati</taxon>
        <taxon>Actinomycetota</taxon>
        <taxon>Actinomycetes</taxon>
        <taxon>Kitasatosporales</taxon>
        <taxon>Streptomycetaceae</taxon>
        <taxon>Streptomyces</taxon>
    </lineage>
</organism>
<dbReference type="RefSeq" id="WP_328961088.1">
    <property type="nucleotide sequence ID" value="NZ_CP108090.1"/>
</dbReference>
<proteinExistence type="predicted"/>
<evidence type="ECO:0000313" key="2">
    <source>
        <dbReference type="Proteomes" id="UP001432039"/>
    </source>
</evidence>
<name>A0ABZ1T9U9_STRVG</name>
<accession>A0ABZ1T9U9</accession>
<keyword evidence="2" id="KW-1185">Reference proteome</keyword>
<sequence>MGTSVPDEPACPAPQPAPDAGEPACLLHLVCDACGGLATEHDAECCTRCGTPRADGNPLDP</sequence>
<reference evidence="1" key="1">
    <citation type="submission" date="2022-10" db="EMBL/GenBank/DDBJ databases">
        <title>The complete genomes of actinobacterial strains from the NBC collection.</title>
        <authorList>
            <person name="Joergensen T.S."/>
            <person name="Alvarez Arevalo M."/>
            <person name="Sterndorff E.B."/>
            <person name="Faurdal D."/>
            <person name="Vuksanovic O."/>
            <person name="Mourched A.-S."/>
            <person name="Charusanti P."/>
            <person name="Shaw S."/>
            <person name="Blin K."/>
            <person name="Weber T."/>
        </authorList>
    </citation>
    <scope>NUCLEOTIDE SEQUENCE</scope>
    <source>
        <strain evidence="1">NBC_00248</strain>
    </source>
</reference>
<dbReference type="Proteomes" id="UP001432039">
    <property type="component" value="Chromosome"/>
</dbReference>